<evidence type="ECO:0000256" key="5">
    <source>
        <dbReference type="SAM" id="MobiDB-lite"/>
    </source>
</evidence>
<dbReference type="Pfam" id="PF00651">
    <property type="entry name" value="BTB"/>
    <property type="match status" value="1"/>
</dbReference>
<reference evidence="9" key="1">
    <citation type="submission" date="2021-12" db="EMBL/GenBank/DDBJ databases">
        <authorList>
            <person name="King R."/>
        </authorList>
    </citation>
    <scope>NUCLEOTIDE SEQUENCE</scope>
</reference>
<feature type="signal peptide" evidence="6">
    <location>
        <begin position="1"/>
        <end position="19"/>
    </location>
</feature>
<dbReference type="CDD" id="cd00190">
    <property type="entry name" value="Tryp_SPc"/>
    <property type="match status" value="1"/>
</dbReference>
<dbReference type="Proteomes" id="UP001154078">
    <property type="component" value="Chromosome 11"/>
</dbReference>
<dbReference type="PRINTS" id="PR00722">
    <property type="entry name" value="CHYMOTRYPSIN"/>
</dbReference>
<dbReference type="Gene3D" id="2.40.10.10">
    <property type="entry name" value="Trypsin-like serine proteases"/>
    <property type="match status" value="2"/>
</dbReference>
<dbReference type="SUPFAM" id="SSF54695">
    <property type="entry name" value="POZ domain"/>
    <property type="match status" value="1"/>
</dbReference>
<evidence type="ECO:0000259" key="8">
    <source>
        <dbReference type="PROSITE" id="PS50240"/>
    </source>
</evidence>
<accession>A0A9P0AVQ3</accession>
<feature type="region of interest" description="Disordered" evidence="5">
    <location>
        <begin position="404"/>
        <end position="430"/>
    </location>
</feature>
<dbReference type="EMBL" id="OV121142">
    <property type="protein sequence ID" value="CAH0549560.1"/>
    <property type="molecule type" value="Genomic_DNA"/>
</dbReference>
<keyword evidence="1" id="KW-0645">Protease</keyword>
<dbReference type="PROSITE" id="PS50097">
    <property type="entry name" value="BTB"/>
    <property type="match status" value="1"/>
</dbReference>
<dbReference type="GO" id="GO:0005615">
    <property type="term" value="C:extracellular space"/>
    <property type="evidence" value="ECO:0007669"/>
    <property type="project" value="TreeGrafter"/>
</dbReference>
<dbReference type="GO" id="GO:0004252">
    <property type="term" value="F:serine-type endopeptidase activity"/>
    <property type="evidence" value="ECO:0007669"/>
    <property type="project" value="InterPro"/>
</dbReference>
<evidence type="ECO:0000256" key="1">
    <source>
        <dbReference type="ARBA" id="ARBA00022670"/>
    </source>
</evidence>
<proteinExistence type="predicted"/>
<name>A0A9P0AVQ3_BRAAE</name>
<keyword evidence="4" id="KW-1015">Disulfide bond</keyword>
<dbReference type="InterPro" id="IPR001314">
    <property type="entry name" value="Peptidase_S1A"/>
</dbReference>
<dbReference type="InterPro" id="IPR011333">
    <property type="entry name" value="SKP1/BTB/POZ_sf"/>
</dbReference>
<dbReference type="AlphaFoldDB" id="A0A9P0AVQ3"/>
<protein>
    <recommendedName>
        <fullName evidence="11">BTB domain-containing protein</fullName>
    </recommendedName>
</protein>
<dbReference type="OrthoDB" id="6077919at2759"/>
<gene>
    <name evidence="9" type="ORF">MELIAE_LOCUS2670</name>
</gene>
<dbReference type="PANTHER" id="PTHR24264">
    <property type="entry name" value="TRYPSIN-RELATED"/>
    <property type="match status" value="1"/>
</dbReference>
<dbReference type="InterPro" id="IPR001254">
    <property type="entry name" value="Trypsin_dom"/>
</dbReference>
<dbReference type="InterPro" id="IPR050127">
    <property type="entry name" value="Serine_Proteases_S1"/>
</dbReference>
<feature type="chain" id="PRO_5040225669" description="BTB domain-containing protein" evidence="6">
    <location>
        <begin position="20"/>
        <end position="445"/>
    </location>
</feature>
<feature type="domain" description="Peptidase S1" evidence="8">
    <location>
        <begin position="33"/>
        <end position="282"/>
    </location>
</feature>
<keyword evidence="3" id="KW-0720">Serine protease</keyword>
<evidence type="ECO:0000313" key="9">
    <source>
        <dbReference type="EMBL" id="CAH0549560.1"/>
    </source>
</evidence>
<keyword evidence="10" id="KW-1185">Reference proteome</keyword>
<dbReference type="Gene3D" id="3.30.710.10">
    <property type="entry name" value="Potassium Channel Kv1.1, Chain A"/>
    <property type="match status" value="1"/>
</dbReference>
<keyword evidence="6" id="KW-0732">Signal</keyword>
<sequence>MKFFIVFCIVAFCNSYAHPTNITSDLKKKHLKIIGGQEAQPHSFPYQVALEIRDKYSYAFCGGSLISANYVLTSASCLQTAITADVILGAHKLSDSENTQLRLSSSDFVFHDDYDPTELSNDIGLVKLPKAVEENDCIKIVKLADEGKDYQGEQGTVTGWGVTEDSSSDICPALQYITNEILSNDQCRSIEPYNDIIRDTHLCLSGVGGKGACNGDTGGAPCGQWRTNMTKLRWHSFKTYLHSCVSSSLHNESYTDVALVTTDGRQIMAHRLVLAYSSQFLKDVLKFQPKVNTYSPLMIVLPPEISFNTLKILVEYMYSGEATVTKDVLDSVLKGGEILKVKGLYRHKENKEGSESGTTSGLSSSPSPVAINKVKRVQHNLKPTITIPRNVQSELTTKVLNVKQPPLKETPNQIGRTMEAEKQNDDEDNKETLQLLEIKNEAIEW</sequence>
<dbReference type="Pfam" id="PF00089">
    <property type="entry name" value="Trypsin"/>
    <property type="match status" value="1"/>
</dbReference>
<evidence type="ECO:0000256" key="2">
    <source>
        <dbReference type="ARBA" id="ARBA00022801"/>
    </source>
</evidence>
<evidence type="ECO:0000256" key="6">
    <source>
        <dbReference type="SAM" id="SignalP"/>
    </source>
</evidence>
<dbReference type="InterPro" id="IPR009003">
    <property type="entry name" value="Peptidase_S1_PA"/>
</dbReference>
<dbReference type="PANTHER" id="PTHR24264:SF69">
    <property type="entry name" value="TRYPSIN-3"/>
    <property type="match status" value="1"/>
</dbReference>
<evidence type="ECO:0000313" key="10">
    <source>
        <dbReference type="Proteomes" id="UP001154078"/>
    </source>
</evidence>
<keyword evidence="2" id="KW-0378">Hydrolase</keyword>
<evidence type="ECO:0000256" key="4">
    <source>
        <dbReference type="ARBA" id="ARBA00023157"/>
    </source>
</evidence>
<organism evidence="9 10">
    <name type="scientific">Brassicogethes aeneus</name>
    <name type="common">Rape pollen beetle</name>
    <name type="synonym">Meligethes aeneus</name>
    <dbReference type="NCBI Taxonomy" id="1431903"/>
    <lineage>
        <taxon>Eukaryota</taxon>
        <taxon>Metazoa</taxon>
        <taxon>Ecdysozoa</taxon>
        <taxon>Arthropoda</taxon>
        <taxon>Hexapoda</taxon>
        <taxon>Insecta</taxon>
        <taxon>Pterygota</taxon>
        <taxon>Neoptera</taxon>
        <taxon>Endopterygota</taxon>
        <taxon>Coleoptera</taxon>
        <taxon>Polyphaga</taxon>
        <taxon>Cucujiformia</taxon>
        <taxon>Nitidulidae</taxon>
        <taxon>Meligethinae</taxon>
        <taxon>Brassicogethes</taxon>
    </lineage>
</organism>
<dbReference type="GO" id="GO:0006508">
    <property type="term" value="P:proteolysis"/>
    <property type="evidence" value="ECO:0007669"/>
    <property type="project" value="UniProtKB-KW"/>
</dbReference>
<evidence type="ECO:0008006" key="11">
    <source>
        <dbReference type="Google" id="ProtNLM"/>
    </source>
</evidence>
<dbReference type="SUPFAM" id="SSF50494">
    <property type="entry name" value="Trypsin-like serine proteases"/>
    <property type="match status" value="1"/>
</dbReference>
<dbReference type="InterPro" id="IPR043504">
    <property type="entry name" value="Peptidase_S1_PA_chymotrypsin"/>
</dbReference>
<evidence type="ECO:0000259" key="7">
    <source>
        <dbReference type="PROSITE" id="PS50097"/>
    </source>
</evidence>
<dbReference type="SMART" id="SM00225">
    <property type="entry name" value="BTB"/>
    <property type="match status" value="1"/>
</dbReference>
<feature type="domain" description="BTB" evidence="7">
    <location>
        <begin position="255"/>
        <end position="326"/>
    </location>
</feature>
<dbReference type="FunFam" id="2.40.10.10:FF:000005">
    <property type="entry name" value="Serine protease 37"/>
    <property type="match status" value="1"/>
</dbReference>
<feature type="compositionally biased region" description="Low complexity" evidence="5">
    <location>
        <begin position="355"/>
        <end position="368"/>
    </location>
</feature>
<dbReference type="SMART" id="SM00020">
    <property type="entry name" value="Tryp_SPc"/>
    <property type="match status" value="1"/>
</dbReference>
<dbReference type="InterPro" id="IPR000210">
    <property type="entry name" value="BTB/POZ_dom"/>
</dbReference>
<feature type="region of interest" description="Disordered" evidence="5">
    <location>
        <begin position="349"/>
        <end position="368"/>
    </location>
</feature>
<evidence type="ECO:0000256" key="3">
    <source>
        <dbReference type="ARBA" id="ARBA00022825"/>
    </source>
</evidence>
<dbReference type="PROSITE" id="PS50240">
    <property type="entry name" value="TRYPSIN_DOM"/>
    <property type="match status" value="1"/>
</dbReference>